<dbReference type="RefSeq" id="WP_154787098.1">
    <property type="nucleotide sequence ID" value="NZ_WMBB01000003.1"/>
</dbReference>
<proteinExistence type="predicted"/>
<dbReference type="Proteomes" id="UP000432464">
    <property type="component" value="Unassembled WGS sequence"/>
</dbReference>
<evidence type="ECO:0000313" key="2">
    <source>
        <dbReference type="Proteomes" id="UP000432464"/>
    </source>
</evidence>
<protein>
    <submittedName>
        <fullName evidence="1">Uncharacterized protein</fullName>
    </submittedName>
</protein>
<comment type="caution">
    <text evidence="1">The sequence shown here is derived from an EMBL/GenBank/DDBJ whole genome shotgun (WGS) entry which is preliminary data.</text>
</comment>
<name>A0A6I3KVN5_9NOCA</name>
<organism evidence="1 2">
    <name type="scientific">Nocardia aurantiaca</name>
    <dbReference type="NCBI Taxonomy" id="2675850"/>
    <lineage>
        <taxon>Bacteria</taxon>
        <taxon>Bacillati</taxon>
        <taxon>Actinomycetota</taxon>
        <taxon>Actinomycetes</taxon>
        <taxon>Mycobacteriales</taxon>
        <taxon>Nocardiaceae</taxon>
        <taxon>Nocardia</taxon>
    </lineage>
</organism>
<gene>
    <name evidence="1" type="ORF">GLP40_07445</name>
</gene>
<dbReference type="EMBL" id="WMBB01000003">
    <property type="protein sequence ID" value="MTE12610.1"/>
    <property type="molecule type" value="Genomic_DNA"/>
</dbReference>
<sequence length="82" mass="8859">MVSFADKATAHRAAYQVRADESIADFPGGAPGTVYFSEGSATVVSAVSPAPQPDLAQVREWFPRYFPCGTRYVPSNGMRSCR</sequence>
<keyword evidence="2" id="KW-1185">Reference proteome</keyword>
<evidence type="ECO:0000313" key="1">
    <source>
        <dbReference type="EMBL" id="MTE12610.1"/>
    </source>
</evidence>
<reference evidence="1 2" key="1">
    <citation type="submission" date="2019-11" db="EMBL/GenBank/DDBJ databases">
        <title>Nocardia sp. nov. CT2-14 isolated from soil.</title>
        <authorList>
            <person name="Kanchanasin P."/>
            <person name="Tanasupawat S."/>
            <person name="Yuki M."/>
            <person name="Kudo T."/>
        </authorList>
    </citation>
    <scope>NUCLEOTIDE SEQUENCE [LARGE SCALE GENOMIC DNA]</scope>
    <source>
        <strain evidence="1 2">CT2-14</strain>
    </source>
</reference>
<dbReference type="AlphaFoldDB" id="A0A6I3KVN5"/>
<accession>A0A6I3KVN5</accession>